<evidence type="ECO:0000313" key="1">
    <source>
        <dbReference type="EMBL" id="KAF2119745.1"/>
    </source>
</evidence>
<gene>
    <name evidence="1" type="ORF">BDV96DRAFT_352059</name>
</gene>
<protein>
    <recommendedName>
        <fullName evidence="3">F-box domain-containing protein</fullName>
    </recommendedName>
</protein>
<dbReference type="Proteomes" id="UP000799770">
    <property type="component" value="Unassembled WGS sequence"/>
</dbReference>
<proteinExistence type="predicted"/>
<reference evidence="1" key="1">
    <citation type="journal article" date="2020" name="Stud. Mycol.">
        <title>101 Dothideomycetes genomes: a test case for predicting lifestyles and emergence of pathogens.</title>
        <authorList>
            <person name="Haridas S."/>
            <person name="Albert R."/>
            <person name="Binder M."/>
            <person name="Bloem J."/>
            <person name="Labutti K."/>
            <person name="Salamov A."/>
            <person name="Andreopoulos B."/>
            <person name="Baker S."/>
            <person name="Barry K."/>
            <person name="Bills G."/>
            <person name="Bluhm B."/>
            <person name="Cannon C."/>
            <person name="Castanera R."/>
            <person name="Culley D."/>
            <person name="Daum C."/>
            <person name="Ezra D."/>
            <person name="Gonzalez J."/>
            <person name="Henrissat B."/>
            <person name="Kuo A."/>
            <person name="Liang C."/>
            <person name="Lipzen A."/>
            <person name="Lutzoni F."/>
            <person name="Magnuson J."/>
            <person name="Mondo S."/>
            <person name="Nolan M."/>
            <person name="Ohm R."/>
            <person name="Pangilinan J."/>
            <person name="Park H.-J."/>
            <person name="Ramirez L."/>
            <person name="Alfaro M."/>
            <person name="Sun H."/>
            <person name="Tritt A."/>
            <person name="Yoshinaga Y."/>
            <person name="Zwiers L.-H."/>
            <person name="Turgeon B."/>
            <person name="Goodwin S."/>
            <person name="Spatafora J."/>
            <person name="Crous P."/>
            <person name="Grigoriev I."/>
        </authorList>
    </citation>
    <scope>NUCLEOTIDE SEQUENCE</scope>
    <source>
        <strain evidence="1">CBS 627.86</strain>
    </source>
</reference>
<organism evidence="1 2">
    <name type="scientific">Lophiotrema nucula</name>
    <dbReference type="NCBI Taxonomy" id="690887"/>
    <lineage>
        <taxon>Eukaryota</taxon>
        <taxon>Fungi</taxon>
        <taxon>Dikarya</taxon>
        <taxon>Ascomycota</taxon>
        <taxon>Pezizomycotina</taxon>
        <taxon>Dothideomycetes</taxon>
        <taxon>Pleosporomycetidae</taxon>
        <taxon>Pleosporales</taxon>
        <taxon>Lophiotremataceae</taxon>
        <taxon>Lophiotrema</taxon>
    </lineage>
</organism>
<evidence type="ECO:0000313" key="2">
    <source>
        <dbReference type="Proteomes" id="UP000799770"/>
    </source>
</evidence>
<dbReference type="AlphaFoldDB" id="A0A6A5ZKD5"/>
<evidence type="ECO:0008006" key="3">
    <source>
        <dbReference type="Google" id="ProtNLM"/>
    </source>
</evidence>
<dbReference type="OrthoDB" id="3799981at2759"/>
<name>A0A6A5ZKD5_9PLEO</name>
<keyword evidence="2" id="KW-1185">Reference proteome</keyword>
<accession>A0A6A5ZKD5</accession>
<sequence>MRHEVVEASRSLRLAAAGHMLQILRMFPDNALNTFRFISSHAIDVRTFVVLVSNHRSSLHHLHATFNSEDLLPEMSKQQLLHLNTLDIWIPLEEPLQNLIPLLKSQHRCLRRLCLVTCPKDRKAQSQGEPSWDYRSMDWTKLQEMVPAASGQEILRHVTLSGFNLRGVYKPISTIFDLRSLTHLSLLNSWQPQEFLEGLGIAAKAHDLELRHLAVDFGYEKEQMEDEARILDQFLSLCKTLRSLHIEWARSFPIKRILPRFQSLGNRLHSLGLHQGDRDPIEEQMLTGEQLLNLCSELPNLEQFAYEVLERQIYYPASFIGEVPITDLQNLRILYLRQGFGDPIEFAEDHISEIERNYVCQRFANELFEYLHSKGWCKKLQAIVIGRAMQVPYAHSQEDWDYTPRKCFVKGVQTDIFGRTSAVGVPAPTYLLRELTGCSEILDWQSDWQPGDCMDRIPGRFHDN</sequence>
<dbReference type="EMBL" id="ML977315">
    <property type="protein sequence ID" value="KAF2119745.1"/>
    <property type="molecule type" value="Genomic_DNA"/>
</dbReference>